<sequence length="34" mass="3911">MKSNSKLIQSVTVTRLYNTPLQLITAGFKRRFVV</sequence>
<reference evidence="1 2" key="1">
    <citation type="submission" date="2019-12" db="EMBL/GenBank/DDBJ databases">
        <title>Genome sequencing and assembly of endphytes of Porphyra tenera.</title>
        <authorList>
            <person name="Park J.M."/>
            <person name="Shin R."/>
            <person name="Jo S.H."/>
        </authorList>
    </citation>
    <scope>NUCLEOTIDE SEQUENCE [LARGE SCALE GENOMIC DNA]</scope>
    <source>
        <strain evidence="1 2">GPM4</strain>
    </source>
</reference>
<protein>
    <submittedName>
        <fullName evidence="1">Uncharacterized protein</fullName>
    </submittedName>
</protein>
<dbReference type="Proteomes" id="UP000464524">
    <property type="component" value="Chromosome"/>
</dbReference>
<keyword evidence="2" id="KW-1185">Reference proteome</keyword>
<gene>
    <name evidence="1" type="ORF">FX988_03712</name>
</gene>
<accession>A0A857JQU1</accession>
<dbReference type="KEGG" id="pmes:FX988_03712"/>
<organism evidence="1 2">
    <name type="scientific">Paraglaciecola mesophila</name>
    <dbReference type="NCBI Taxonomy" id="197222"/>
    <lineage>
        <taxon>Bacteria</taxon>
        <taxon>Pseudomonadati</taxon>
        <taxon>Pseudomonadota</taxon>
        <taxon>Gammaproteobacteria</taxon>
        <taxon>Alteromonadales</taxon>
        <taxon>Alteromonadaceae</taxon>
        <taxon>Paraglaciecola</taxon>
    </lineage>
</organism>
<evidence type="ECO:0000313" key="1">
    <source>
        <dbReference type="EMBL" id="QHJ13451.1"/>
    </source>
</evidence>
<evidence type="ECO:0000313" key="2">
    <source>
        <dbReference type="Proteomes" id="UP000464524"/>
    </source>
</evidence>
<dbReference type="AlphaFoldDB" id="A0A857JQU1"/>
<proteinExistence type="predicted"/>
<name>A0A857JQU1_9ALTE</name>
<dbReference type="EMBL" id="CP047656">
    <property type="protein sequence ID" value="QHJ13451.1"/>
    <property type="molecule type" value="Genomic_DNA"/>
</dbReference>